<accession>A0A157ZBX7</accession>
<evidence type="ECO:0000313" key="1">
    <source>
        <dbReference type="EMBL" id="SAK42988.1"/>
    </source>
</evidence>
<evidence type="ECO:0000313" key="2">
    <source>
        <dbReference type="Proteomes" id="UP000054978"/>
    </source>
</evidence>
<keyword evidence="2" id="KW-1185">Reference proteome</keyword>
<name>A0A157ZBX7_9BURK</name>
<comment type="caution">
    <text evidence="1">The sequence shown here is derived from an EMBL/GenBank/DDBJ whole genome shotgun (WGS) entry which is preliminary data.</text>
</comment>
<gene>
    <name evidence="1" type="ORF">AWB83_00400</name>
</gene>
<dbReference type="RefSeq" id="WP_244197533.1">
    <property type="nucleotide sequence ID" value="NZ_FCOB02000002.1"/>
</dbReference>
<organism evidence="1 2">
    <name type="scientific">Caballeronia ptereochthonis</name>
    <dbReference type="NCBI Taxonomy" id="1777144"/>
    <lineage>
        <taxon>Bacteria</taxon>
        <taxon>Pseudomonadati</taxon>
        <taxon>Pseudomonadota</taxon>
        <taxon>Betaproteobacteria</taxon>
        <taxon>Burkholderiales</taxon>
        <taxon>Burkholderiaceae</taxon>
        <taxon>Caballeronia</taxon>
    </lineage>
</organism>
<proteinExistence type="predicted"/>
<reference evidence="1" key="1">
    <citation type="submission" date="2016-01" db="EMBL/GenBank/DDBJ databases">
        <authorList>
            <person name="Peeters C."/>
        </authorList>
    </citation>
    <scope>NUCLEOTIDE SEQUENCE [LARGE SCALE GENOMIC DNA]</scope>
    <source>
        <strain evidence="1">LMG 29326</strain>
    </source>
</reference>
<dbReference type="EMBL" id="FCOB02000002">
    <property type="protein sequence ID" value="SAK42988.1"/>
    <property type="molecule type" value="Genomic_DNA"/>
</dbReference>
<dbReference type="AlphaFoldDB" id="A0A157ZBX7"/>
<dbReference type="Proteomes" id="UP000054978">
    <property type="component" value="Unassembled WGS sequence"/>
</dbReference>
<sequence>MICVAAHAQSQCPGYVETDAGSAFDIASIIRDTGSPQSALDKVRSAVARVNAGGGCSIFRDPLACEETLTLANKAIVALQACTSSGLPKGSAHG</sequence>
<protein>
    <submittedName>
        <fullName evidence="1">Uncharacterized protein</fullName>
    </submittedName>
</protein>